<evidence type="ECO:0000313" key="4">
    <source>
        <dbReference type="EMBL" id="RNI36196.1"/>
    </source>
</evidence>
<dbReference type="Gene3D" id="2.115.10.20">
    <property type="entry name" value="Glycosyl hydrolase domain, family 43"/>
    <property type="match status" value="1"/>
</dbReference>
<dbReference type="GO" id="GO:0016798">
    <property type="term" value="F:hydrolase activity, acting on glycosyl bonds"/>
    <property type="evidence" value="ECO:0007669"/>
    <property type="project" value="UniProtKB-KW"/>
</dbReference>
<gene>
    <name evidence="4" type="ORF">EFY79_10950</name>
</gene>
<dbReference type="PANTHER" id="PTHR34106:SF4">
    <property type="entry name" value="BLL5143 PROTEIN"/>
    <property type="match status" value="1"/>
</dbReference>
<keyword evidence="4" id="KW-0326">Glycosidase</keyword>
<dbReference type="PANTHER" id="PTHR34106">
    <property type="entry name" value="GLYCOSIDASE"/>
    <property type="match status" value="1"/>
</dbReference>
<evidence type="ECO:0000256" key="3">
    <source>
        <dbReference type="ARBA" id="ARBA00024356"/>
    </source>
</evidence>
<comment type="caution">
    <text evidence="4">The sequence shown here is derived from an EMBL/GenBank/DDBJ whole genome shotgun (WGS) entry which is preliminary data.</text>
</comment>
<keyword evidence="2" id="KW-0808">Transferase</keyword>
<proteinExistence type="inferred from homology"/>
<evidence type="ECO:0000256" key="2">
    <source>
        <dbReference type="ARBA" id="ARBA00022679"/>
    </source>
</evidence>
<dbReference type="AlphaFoldDB" id="A0A3M9NEK0"/>
<reference evidence="4 5" key="1">
    <citation type="submission" date="2018-11" db="EMBL/GenBank/DDBJ databases">
        <title>Draft genome sequence of Ferruginibacter sp. BO-59.</title>
        <authorList>
            <person name="Im W.T."/>
        </authorList>
    </citation>
    <scope>NUCLEOTIDE SEQUENCE [LARGE SCALE GENOMIC DNA]</scope>
    <source>
        <strain evidence="4 5">BO-59</strain>
    </source>
</reference>
<keyword evidence="1" id="KW-0328">Glycosyltransferase</keyword>
<dbReference type="RefSeq" id="WP_123120749.1">
    <property type="nucleotide sequence ID" value="NZ_RJJR01000008.1"/>
</dbReference>
<dbReference type="Proteomes" id="UP000267223">
    <property type="component" value="Unassembled WGS sequence"/>
</dbReference>
<dbReference type="InterPro" id="IPR007184">
    <property type="entry name" value="Mannoside_phosphorylase"/>
</dbReference>
<accession>A0A3M9NEK0</accession>
<dbReference type="GO" id="GO:0016757">
    <property type="term" value="F:glycosyltransferase activity"/>
    <property type="evidence" value="ECO:0007669"/>
    <property type="project" value="UniProtKB-KW"/>
</dbReference>
<dbReference type="EMBL" id="RJJR01000008">
    <property type="protein sequence ID" value="RNI36196.1"/>
    <property type="molecule type" value="Genomic_DNA"/>
</dbReference>
<dbReference type="SUPFAM" id="SSF75005">
    <property type="entry name" value="Arabinanase/levansucrase/invertase"/>
    <property type="match status" value="1"/>
</dbReference>
<dbReference type="OrthoDB" id="9775877at2"/>
<sequence>MKITKKNIRLYASSRAVITQFLHLPGNDRVKKVVEKIESMDDETALTCLENVRKDFAGRHRSIDNIFLENLEKIRLQLPQKDFNLLTAEKRLLAGAYFTKEYSIQAAALFNPSIVPHPDQSGLHPGQQRFVLSMRATGEGHISSVVFKTGVVTKSNDIIFDNPAEVYSPLSKNKSTAFERAFFEKRCSFFHGFKKELLNLLPEKFTEGEALKLIEASALFTDGSYANSIQIFKAICDSNYELTSSASMPLDEKVIFPISKAESMGIEDVRWVRFTGANTPVYYGTYTAYNGHEIKSQLIITEDFVSFKIRTLYGKAISDKGMALFPEKINGLYAMISRQGGEKIQIMFSDDLFVWNDFQTLMEPEFPWELVQLGNCGSPIKTEKGWLLLTHGVGAMRTYVISAILLDLENPSLIIGRLDRPLISAEENDREGYVPNVVYTCGFLQNDTSLLIPYALSDSATAFATVQINELLSELIKND</sequence>
<keyword evidence="5" id="KW-1185">Reference proteome</keyword>
<keyword evidence="4" id="KW-0378">Hydrolase</keyword>
<dbReference type="Pfam" id="PF04041">
    <property type="entry name" value="Glyco_hydro_130"/>
    <property type="match status" value="1"/>
</dbReference>
<evidence type="ECO:0000313" key="5">
    <source>
        <dbReference type="Proteomes" id="UP000267223"/>
    </source>
</evidence>
<protein>
    <submittedName>
        <fullName evidence="4">Glycosidase</fullName>
    </submittedName>
</protein>
<organism evidence="4 5">
    <name type="scientific">Hanamia caeni</name>
    <dbReference type="NCBI Taxonomy" id="2294116"/>
    <lineage>
        <taxon>Bacteria</taxon>
        <taxon>Pseudomonadati</taxon>
        <taxon>Bacteroidota</taxon>
        <taxon>Chitinophagia</taxon>
        <taxon>Chitinophagales</taxon>
        <taxon>Chitinophagaceae</taxon>
        <taxon>Hanamia</taxon>
    </lineage>
</organism>
<dbReference type="InterPro" id="IPR023296">
    <property type="entry name" value="Glyco_hydro_beta-prop_sf"/>
</dbReference>
<comment type="similarity">
    <text evidence="3">Belongs to the glycosyl hydrolase 130 family.</text>
</comment>
<evidence type="ECO:0000256" key="1">
    <source>
        <dbReference type="ARBA" id="ARBA00022676"/>
    </source>
</evidence>
<dbReference type="CDD" id="cd18613">
    <property type="entry name" value="GH130"/>
    <property type="match status" value="1"/>
</dbReference>
<name>A0A3M9NEK0_9BACT</name>